<keyword evidence="6" id="KW-0963">Cytoplasm</keyword>
<feature type="binding site" evidence="6">
    <location>
        <position position="172"/>
    </location>
    <ligand>
        <name>substrate</name>
    </ligand>
</feature>
<comment type="function">
    <text evidence="6">Catalyzes two activities which are involved in the cyclic version of arginine biosynthesis: the synthesis of N-acetylglutamate from glutamate and acetyl-CoA as the acetyl donor, and of ornithine by transacetylation between N(2)-acetylornithine and glutamate.</text>
</comment>
<dbReference type="AlphaFoldDB" id="A0A1V5MCE3"/>
<feature type="site" description="Involved in the stabilization of negative charge on the oxyanion by the formation of the oxyanion hole" evidence="6">
    <location>
        <position position="109"/>
    </location>
</feature>
<proteinExistence type="inferred from homology"/>
<keyword evidence="3 6" id="KW-0808">Transferase</keyword>
<feature type="site" description="Cleavage; by autolysis" evidence="6">
    <location>
        <begin position="182"/>
        <end position="183"/>
    </location>
</feature>
<dbReference type="GO" id="GO:0005737">
    <property type="term" value="C:cytoplasm"/>
    <property type="evidence" value="ECO:0007669"/>
    <property type="project" value="UniProtKB-SubCell"/>
</dbReference>
<dbReference type="EMBL" id="MWAK01000228">
    <property type="protein sequence ID" value="OPZ90795.1"/>
    <property type="molecule type" value="Genomic_DNA"/>
</dbReference>
<dbReference type="Proteomes" id="UP000485484">
    <property type="component" value="Unassembled WGS sequence"/>
</dbReference>
<dbReference type="InterPro" id="IPR016117">
    <property type="entry name" value="ArgJ-like_dom_sf"/>
</dbReference>
<evidence type="ECO:0000256" key="2">
    <source>
        <dbReference type="ARBA" id="ARBA00011475"/>
    </source>
</evidence>
<dbReference type="Gene3D" id="3.60.70.12">
    <property type="entry name" value="L-amino peptidase D-ALA esterase/amidase"/>
    <property type="match status" value="1"/>
</dbReference>
<evidence type="ECO:0000256" key="3">
    <source>
        <dbReference type="ARBA" id="ARBA00022679"/>
    </source>
</evidence>
<comment type="pathway">
    <text evidence="6">Amino-acid biosynthesis; L-arginine biosynthesis; N(2)-acetyl-L-ornithine from L-glutamate: step 1/4.</text>
</comment>
<evidence type="ECO:0000256" key="6">
    <source>
        <dbReference type="HAMAP-Rule" id="MF_01106"/>
    </source>
</evidence>
<protein>
    <recommendedName>
        <fullName evidence="6">Arginine biosynthesis bifunctional protein ArgJ</fullName>
    </recommendedName>
    <domain>
        <recommendedName>
            <fullName evidence="6">Glutamate N-acetyltransferase</fullName>
            <ecNumber evidence="6">2.3.1.35</ecNumber>
        </recommendedName>
        <alternativeName>
            <fullName evidence="6">Ornithine acetyltransferase</fullName>
            <shortName evidence="6">OATase</shortName>
        </alternativeName>
        <alternativeName>
            <fullName evidence="6">Ornithine transacetylase</fullName>
        </alternativeName>
    </domain>
    <domain>
        <recommendedName>
            <fullName evidence="6">Amino-acid acetyltransferase</fullName>
            <ecNumber evidence="6">2.3.1.1</ecNumber>
        </recommendedName>
        <alternativeName>
            <fullName evidence="6">N-acetylglutamate synthase</fullName>
            <shortName evidence="6">AGSase</shortName>
        </alternativeName>
    </domain>
    <component>
        <recommendedName>
            <fullName evidence="6">Arginine biosynthesis bifunctional protein ArgJ alpha chain</fullName>
        </recommendedName>
    </component>
    <component>
        <recommendedName>
            <fullName evidence="6">Arginine biosynthesis bifunctional protein ArgJ beta chain</fullName>
        </recommendedName>
    </component>
</protein>
<comment type="subunit">
    <text evidence="2 6">Heterotetramer of two alpha and two beta chains.</text>
</comment>
<dbReference type="Gene3D" id="3.10.20.340">
    <property type="entry name" value="ArgJ beta chain, C-terminal domain"/>
    <property type="match status" value="1"/>
</dbReference>
<feature type="binding site" evidence="6">
    <location>
        <position position="269"/>
    </location>
    <ligand>
        <name>substrate</name>
    </ligand>
</feature>
<dbReference type="GO" id="GO:0004042">
    <property type="term" value="F:L-glutamate N-acetyltransferase activity"/>
    <property type="evidence" value="ECO:0007669"/>
    <property type="project" value="UniProtKB-UniRule"/>
</dbReference>
<feature type="binding site" evidence="6">
    <location>
        <position position="183"/>
    </location>
    <ligand>
        <name>substrate</name>
    </ligand>
</feature>
<feature type="chain" id="PRO_5023331639" description="Arginine biosynthesis bifunctional protein ArgJ alpha chain" evidence="6">
    <location>
        <begin position="1"/>
        <end position="182"/>
    </location>
</feature>
<gene>
    <name evidence="6 7" type="primary">argJ</name>
    <name evidence="7" type="ORF">BWY73_01243</name>
</gene>
<comment type="subcellular location">
    <subcellularLocation>
        <location evidence="6">Cytoplasm</location>
    </subcellularLocation>
</comment>
<comment type="catalytic activity">
    <reaction evidence="6">
        <text>N(2)-acetyl-L-ornithine + L-glutamate = N-acetyl-L-glutamate + L-ornithine</text>
        <dbReference type="Rhea" id="RHEA:15349"/>
        <dbReference type="ChEBI" id="CHEBI:29985"/>
        <dbReference type="ChEBI" id="CHEBI:44337"/>
        <dbReference type="ChEBI" id="CHEBI:46911"/>
        <dbReference type="ChEBI" id="CHEBI:57805"/>
        <dbReference type="EC" id="2.3.1.35"/>
    </reaction>
</comment>
<sequence length="395" mass="41797">MSVTYPRGFRASGMSSGIKENGRPDLALVVSDRPARAAALSTANRFKAASLLVSLEHLRRGEKRAVLINSGNANCLNGRAGLEMTRRLVAELAAALQVPVEEVLFASTGKIGLLLPESKITGALPSLLAGLGDHGHAAAEAIMTTDRVAKEYRFETGLAGRTGPVRLGGMAKGVGMIRPELATMIAVITTDAAIEASALRQALKESVQESFNMLTVDEDQSTNDFVLVLANGAAGNPRIKAGTPAYAVFRDALRDCCVDLTRQLAADGEGAEKLIVVKVGGAWSLRDARRIARRIAGSSLVKSMISGSNPNWGRVLAAAGSCAARIRPEKVRLDLAGVPVFAAGEKIAGDPAELRNRLEKKEIMIELDLGLGAFSATAYGCDLTEEYVRINQEYS</sequence>
<dbReference type="CDD" id="cd02152">
    <property type="entry name" value="OAT"/>
    <property type="match status" value="1"/>
</dbReference>
<feature type="chain" id="PRO_5023331640" description="Arginine biosynthesis bifunctional protein ArgJ beta chain" evidence="6">
    <location>
        <begin position="183"/>
        <end position="395"/>
    </location>
</feature>
<organism evidence="7">
    <name type="scientific">candidate division TA06 bacterium ADurb.Bin417</name>
    <dbReference type="NCBI Taxonomy" id="1852828"/>
    <lineage>
        <taxon>Bacteria</taxon>
        <taxon>Bacteria division TA06</taxon>
    </lineage>
</organism>
<accession>A0A1V5MCE3</accession>
<comment type="caution">
    <text evidence="6">Lacks conserved residue(s) required for the propagation of feature annotation.</text>
</comment>
<dbReference type="UniPathway" id="UPA00068">
    <property type="reaction ID" value="UER00106"/>
</dbReference>
<keyword evidence="4 6" id="KW-0068">Autocatalytic cleavage</keyword>
<feature type="site" description="Involved in the stabilization of negative charge on the oxyanion by the formation of the oxyanion hole" evidence="6">
    <location>
        <position position="108"/>
    </location>
</feature>
<evidence type="ECO:0000256" key="1">
    <source>
        <dbReference type="ARBA" id="ARBA00006774"/>
    </source>
</evidence>
<comment type="caution">
    <text evidence="7">The sequence shown here is derived from an EMBL/GenBank/DDBJ whole genome shotgun (WGS) entry which is preliminary data.</text>
</comment>
<dbReference type="HAMAP" id="MF_01106">
    <property type="entry name" value="ArgJ"/>
    <property type="match status" value="1"/>
</dbReference>
<comment type="catalytic activity">
    <reaction evidence="6">
        <text>L-glutamate + acetyl-CoA = N-acetyl-L-glutamate + CoA + H(+)</text>
        <dbReference type="Rhea" id="RHEA:24292"/>
        <dbReference type="ChEBI" id="CHEBI:15378"/>
        <dbReference type="ChEBI" id="CHEBI:29985"/>
        <dbReference type="ChEBI" id="CHEBI:44337"/>
        <dbReference type="ChEBI" id="CHEBI:57287"/>
        <dbReference type="ChEBI" id="CHEBI:57288"/>
        <dbReference type="EC" id="2.3.1.1"/>
    </reaction>
</comment>
<dbReference type="Pfam" id="PF01960">
    <property type="entry name" value="ArgJ"/>
    <property type="match status" value="1"/>
</dbReference>
<feature type="binding site" evidence="6">
    <location>
        <position position="144"/>
    </location>
    <ligand>
        <name>substrate</name>
    </ligand>
</feature>
<dbReference type="SUPFAM" id="SSF56266">
    <property type="entry name" value="DmpA/ArgJ-like"/>
    <property type="match status" value="1"/>
</dbReference>
<dbReference type="GO" id="GO:0006526">
    <property type="term" value="P:L-arginine biosynthetic process"/>
    <property type="evidence" value="ECO:0007669"/>
    <property type="project" value="UniProtKB-UniRule"/>
</dbReference>
<comment type="similarity">
    <text evidence="1 6">Belongs to the ArgJ family.</text>
</comment>
<keyword evidence="6" id="KW-0055">Arginine biosynthesis</keyword>
<dbReference type="NCBIfam" id="NF003802">
    <property type="entry name" value="PRK05388.1"/>
    <property type="match status" value="1"/>
</dbReference>
<dbReference type="EC" id="2.3.1.35" evidence="6"/>
<feature type="active site" description="Nucleophile" evidence="6">
    <location>
        <position position="183"/>
    </location>
</feature>
<dbReference type="PANTHER" id="PTHR23100:SF0">
    <property type="entry name" value="ARGININE BIOSYNTHESIS BIFUNCTIONAL PROTEIN ARGJ, MITOCHONDRIAL"/>
    <property type="match status" value="1"/>
</dbReference>
<reference evidence="7" key="1">
    <citation type="submission" date="2017-02" db="EMBL/GenBank/DDBJ databases">
        <title>Delving into the versatile metabolic prowess of the omnipresent phylum Bacteroidetes.</title>
        <authorList>
            <person name="Nobu M.K."/>
            <person name="Mei R."/>
            <person name="Narihiro T."/>
            <person name="Kuroda K."/>
            <person name="Liu W.-T."/>
        </authorList>
    </citation>
    <scope>NUCLEOTIDE SEQUENCE</scope>
    <source>
        <strain evidence="7">ADurb.Bin417</strain>
    </source>
</reference>
<dbReference type="InterPro" id="IPR042195">
    <property type="entry name" value="ArgJ_beta_C"/>
</dbReference>
<evidence type="ECO:0000256" key="4">
    <source>
        <dbReference type="ARBA" id="ARBA00022813"/>
    </source>
</evidence>
<keyword evidence="6" id="KW-0511">Multifunctional enzyme</keyword>
<dbReference type="EC" id="2.3.1.1" evidence="6"/>
<dbReference type="NCBIfam" id="TIGR00120">
    <property type="entry name" value="ArgJ"/>
    <property type="match status" value="1"/>
</dbReference>
<dbReference type="GO" id="GO:0006592">
    <property type="term" value="P:ornithine biosynthetic process"/>
    <property type="evidence" value="ECO:0007669"/>
    <property type="project" value="TreeGrafter"/>
</dbReference>
<keyword evidence="6" id="KW-0028">Amino-acid biosynthesis</keyword>
<comment type="pathway">
    <text evidence="6">Amino-acid biosynthesis; L-arginine biosynthesis; L-ornithine and N-acetyl-L-glutamate from L-glutamate and N(2)-acetyl-L-ornithine (cyclic): step 1/1.</text>
</comment>
<dbReference type="PANTHER" id="PTHR23100">
    <property type="entry name" value="ARGININE BIOSYNTHESIS BIFUNCTIONAL PROTEIN ARGJ"/>
    <property type="match status" value="1"/>
</dbReference>
<evidence type="ECO:0000256" key="5">
    <source>
        <dbReference type="ARBA" id="ARBA00023315"/>
    </source>
</evidence>
<name>A0A1V5MCE3_UNCT6</name>
<keyword evidence="5 6" id="KW-0012">Acyltransferase</keyword>
<evidence type="ECO:0000313" key="7">
    <source>
        <dbReference type="EMBL" id="OPZ90795.1"/>
    </source>
</evidence>
<feature type="binding site" evidence="6">
    <location>
        <position position="391"/>
    </location>
    <ligand>
        <name>substrate</name>
    </ligand>
</feature>
<dbReference type="InterPro" id="IPR002813">
    <property type="entry name" value="Arg_biosynth_ArgJ"/>
</dbReference>
<dbReference type="GO" id="GO:0004358">
    <property type="term" value="F:L-glutamate N-acetyltransferase activity, acting on acetyl-L-ornithine as donor"/>
    <property type="evidence" value="ECO:0007669"/>
    <property type="project" value="UniProtKB-UniRule"/>
</dbReference>